<proteinExistence type="predicted"/>
<feature type="compositionally biased region" description="Acidic residues" evidence="1">
    <location>
        <begin position="522"/>
        <end position="540"/>
    </location>
</feature>
<feature type="region of interest" description="Disordered" evidence="1">
    <location>
        <begin position="475"/>
        <end position="540"/>
    </location>
</feature>
<dbReference type="EMBL" id="JBICCN010000254">
    <property type="protein sequence ID" value="KAL3083138.1"/>
    <property type="molecule type" value="Genomic_DNA"/>
</dbReference>
<dbReference type="InterPro" id="IPR029775">
    <property type="entry name" value="NPHP4"/>
</dbReference>
<dbReference type="Proteomes" id="UP001620645">
    <property type="component" value="Unassembled WGS sequence"/>
</dbReference>
<dbReference type="PANTHER" id="PTHR31043:SF3">
    <property type="entry name" value="NEPHROCYSTIN-4"/>
    <property type="match status" value="1"/>
</dbReference>
<evidence type="ECO:0008006" key="4">
    <source>
        <dbReference type="Google" id="ProtNLM"/>
    </source>
</evidence>
<evidence type="ECO:0000313" key="3">
    <source>
        <dbReference type="Proteomes" id="UP001620645"/>
    </source>
</evidence>
<keyword evidence="3" id="KW-1185">Reference proteome</keyword>
<dbReference type="PANTHER" id="PTHR31043">
    <property type="entry name" value="NEPHROCYSTIN-4"/>
    <property type="match status" value="1"/>
</dbReference>
<protein>
    <recommendedName>
        <fullName evidence="4">Carrier domain-containing protein</fullName>
    </recommendedName>
</protein>
<accession>A0ABD2J3I8</accession>
<sequence>MLRSTALPIAGLGDEAFSTGGDSLYILELFELTFKQFPNGAFVLRLSFFNFFSRRFCGSLHQIPCHCSSSSITLNITLHFRAFSSHKNVFIVLELANNDGAALCWTTVPVFEVSRIASDSVPSVGGNQLRQSFPLFAGSCRVLLFSDSLPPLVPHFLPFNAILSASLRLSSELPSVPLPEFLLLSGSPKLSSDEADPSAFTFTSILDNLLLSYAVHSDLSDSLILDLISRELCYGRNQPHSEASHQLRVMERRLKIGTHNGLGFVEEPLSVLLHSNSSSSAAVAVGDSFRQRSQSLGRRDGSNFGSSEFCARNSVRLGPLSAADPSTAIVFVLEYLVASRTAANVRVAHDVFFFNQYLLFGISFPMFGWSASVGPRGLRRPGGRSVSRTQSPFRWAVVRRGFNPSVQLLGGPRPAPFDGFCLRDLSHCAFVRHSPIVQRQFPSPFPLSCTKIQIRFNFVPLMESDRIGALSLLSSHQQTPLPRPDLRPRSSAATRQVEHVLPPLPPAAQTKGTSESQKLAFEEDDREEAELEELLSPVEE</sequence>
<name>A0ABD2J3I8_HETSC</name>
<organism evidence="2 3">
    <name type="scientific">Heterodera schachtii</name>
    <name type="common">Sugarbeet cyst nematode worm</name>
    <name type="synonym">Tylenchus schachtii</name>
    <dbReference type="NCBI Taxonomy" id="97005"/>
    <lineage>
        <taxon>Eukaryota</taxon>
        <taxon>Metazoa</taxon>
        <taxon>Ecdysozoa</taxon>
        <taxon>Nematoda</taxon>
        <taxon>Chromadorea</taxon>
        <taxon>Rhabditida</taxon>
        <taxon>Tylenchina</taxon>
        <taxon>Tylenchomorpha</taxon>
        <taxon>Tylenchoidea</taxon>
        <taxon>Heteroderidae</taxon>
        <taxon>Heteroderinae</taxon>
        <taxon>Heterodera</taxon>
    </lineage>
</organism>
<dbReference type="AlphaFoldDB" id="A0ABD2J3I8"/>
<evidence type="ECO:0000313" key="2">
    <source>
        <dbReference type="EMBL" id="KAL3083138.1"/>
    </source>
</evidence>
<comment type="caution">
    <text evidence="2">The sequence shown here is derived from an EMBL/GenBank/DDBJ whole genome shotgun (WGS) entry which is preliminary data.</text>
</comment>
<reference evidence="2 3" key="1">
    <citation type="submission" date="2024-10" db="EMBL/GenBank/DDBJ databases">
        <authorList>
            <person name="Kim D."/>
        </authorList>
    </citation>
    <scope>NUCLEOTIDE SEQUENCE [LARGE SCALE GENOMIC DNA]</scope>
    <source>
        <strain evidence="2">Taebaek</strain>
    </source>
</reference>
<evidence type="ECO:0000256" key="1">
    <source>
        <dbReference type="SAM" id="MobiDB-lite"/>
    </source>
</evidence>
<gene>
    <name evidence="2" type="ORF">niasHS_010940</name>
</gene>